<dbReference type="eggNOG" id="COG5340">
    <property type="taxonomic scope" value="Bacteria"/>
</dbReference>
<dbReference type="InterPro" id="IPR021561">
    <property type="entry name" value="AbiEi_3"/>
</dbReference>
<organism evidence="2 3">
    <name type="scientific">Thioclava pacifica DSM 10166</name>
    <dbReference type="NCBI Taxonomy" id="1353537"/>
    <lineage>
        <taxon>Bacteria</taxon>
        <taxon>Pseudomonadati</taxon>
        <taxon>Pseudomonadota</taxon>
        <taxon>Alphaproteobacteria</taxon>
        <taxon>Rhodobacterales</taxon>
        <taxon>Paracoccaceae</taxon>
        <taxon>Thioclava</taxon>
    </lineage>
</organism>
<name>A0A074JZB3_9RHOB</name>
<comment type="caution">
    <text evidence="2">The sequence shown here is derived from an EMBL/GenBank/DDBJ whole genome shotgun (WGS) entry which is preliminary data.</text>
</comment>
<protein>
    <recommendedName>
        <fullName evidence="1">Transcriptional regulator AbiEi antitoxin N-terminal domain-containing protein</fullName>
    </recommendedName>
</protein>
<dbReference type="EMBL" id="AUND01000010">
    <property type="protein sequence ID" value="KEO54652.1"/>
    <property type="molecule type" value="Genomic_DNA"/>
</dbReference>
<dbReference type="Proteomes" id="UP000027432">
    <property type="component" value="Unassembled WGS sequence"/>
</dbReference>
<evidence type="ECO:0000313" key="3">
    <source>
        <dbReference type="Proteomes" id="UP000027432"/>
    </source>
</evidence>
<dbReference type="Pfam" id="PF11459">
    <property type="entry name" value="AbiEi_3"/>
    <property type="match status" value="1"/>
</dbReference>
<dbReference type="AlphaFoldDB" id="A0A074JZB3"/>
<feature type="domain" description="Transcriptional regulator AbiEi antitoxin N-terminal" evidence="1">
    <location>
        <begin position="11"/>
        <end position="99"/>
    </location>
</feature>
<keyword evidence="3" id="KW-1185">Reference proteome</keyword>
<evidence type="ECO:0000259" key="1">
    <source>
        <dbReference type="Pfam" id="PF17194"/>
    </source>
</evidence>
<dbReference type="STRING" id="1353537.TP2_17435"/>
<dbReference type="RefSeq" id="WP_240473714.1">
    <property type="nucleotide sequence ID" value="NZ_AUND01000010.1"/>
</dbReference>
<evidence type="ECO:0000313" key="2">
    <source>
        <dbReference type="EMBL" id="KEO54652.1"/>
    </source>
</evidence>
<accession>A0A074JZB3</accession>
<gene>
    <name evidence="2" type="ORF">TP2_17435</name>
</gene>
<reference evidence="2 3" key="1">
    <citation type="submission" date="2013-07" db="EMBL/GenBank/DDBJ databases">
        <title>Thioclava pacifica DSM 10166 Genome Sequencing.</title>
        <authorList>
            <person name="Lai Q."/>
            <person name="Shao Z."/>
        </authorList>
    </citation>
    <scope>NUCLEOTIDE SEQUENCE [LARGE SCALE GENOMIC DNA]</scope>
    <source>
        <strain evidence="2 3">DSM 10166</strain>
    </source>
</reference>
<proteinExistence type="predicted"/>
<dbReference type="Pfam" id="PF17194">
    <property type="entry name" value="AbiEi_3_N"/>
    <property type="match status" value="1"/>
</dbReference>
<sequence length="286" mass="32736">MLNMTEQRGAHLNQLEKDLPEGLVVDAAWLEKRGIASNLRAYYVKSGWLVQPARGVYRRQRGSLNWQQVVISLQTLLEVPLIVGGKTALELQGYAHYLTQETKVVHLYGRTKPPGWLDKLGLPQRFAYHNSETLFRNEPISFGLGSLAWDIDKDSGRDLTRFQGGSLKAMAWGQWDWPLTLSQPERAYLELLDELPDNESFHQADMIMQGAANFSPRRLTKLLADCKSVKVKRLFFFFADRHQHAWRKRLNKDEFDLGSGKRMLVRGGRLDPVYLITVPEDLDGLS</sequence>
<dbReference type="InterPro" id="IPR033455">
    <property type="entry name" value="AbiEi_3_N"/>
</dbReference>